<dbReference type="Gene3D" id="1.10.510.10">
    <property type="entry name" value="Transferase(Phosphotransferase) domain 1"/>
    <property type="match status" value="1"/>
</dbReference>
<evidence type="ECO:0000313" key="2">
    <source>
        <dbReference type="EMBL" id="KAF1937733.1"/>
    </source>
</evidence>
<dbReference type="GO" id="GO:0004672">
    <property type="term" value="F:protein kinase activity"/>
    <property type="evidence" value="ECO:0007669"/>
    <property type="project" value="InterPro"/>
</dbReference>
<accession>A0A6A5SCP9</accession>
<evidence type="ECO:0000259" key="1">
    <source>
        <dbReference type="Pfam" id="PF07714"/>
    </source>
</evidence>
<dbReference type="EMBL" id="ML976127">
    <property type="protein sequence ID" value="KAF1937733.1"/>
    <property type="molecule type" value="Genomic_DNA"/>
</dbReference>
<dbReference type="Pfam" id="PF07714">
    <property type="entry name" value="PK_Tyr_Ser-Thr"/>
    <property type="match status" value="1"/>
</dbReference>
<reference evidence="2" key="1">
    <citation type="journal article" date="2020" name="Stud. Mycol.">
        <title>101 Dothideomycetes genomes: a test case for predicting lifestyles and emergence of pathogens.</title>
        <authorList>
            <person name="Haridas S."/>
            <person name="Albert R."/>
            <person name="Binder M."/>
            <person name="Bloem J."/>
            <person name="Labutti K."/>
            <person name="Salamov A."/>
            <person name="Andreopoulos B."/>
            <person name="Baker S."/>
            <person name="Barry K."/>
            <person name="Bills G."/>
            <person name="Bluhm B."/>
            <person name="Cannon C."/>
            <person name="Castanera R."/>
            <person name="Culley D."/>
            <person name="Daum C."/>
            <person name="Ezra D."/>
            <person name="Gonzalez J."/>
            <person name="Henrissat B."/>
            <person name="Kuo A."/>
            <person name="Liang C."/>
            <person name="Lipzen A."/>
            <person name="Lutzoni F."/>
            <person name="Magnuson J."/>
            <person name="Mondo S."/>
            <person name="Nolan M."/>
            <person name="Ohm R."/>
            <person name="Pangilinan J."/>
            <person name="Park H.-J."/>
            <person name="Ramirez L."/>
            <person name="Alfaro M."/>
            <person name="Sun H."/>
            <person name="Tritt A."/>
            <person name="Yoshinaga Y."/>
            <person name="Zwiers L.-H."/>
            <person name="Turgeon B."/>
            <person name="Goodwin S."/>
            <person name="Spatafora J."/>
            <person name="Crous P."/>
            <person name="Grigoriev I."/>
        </authorList>
    </citation>
    <scope>NUCLEOTIDE SEQUENCE</scope>
    <source>
        <strain evidence="2">CBS 161.51</strain>
    </source>
</reference>
<dbReference type="AlphaFoldDB" id="A0A6A5SCP9"/>
<keyword evidence="3" id="KW-1185">Reference proteome</keyword>
<dbReference type="SUPFAM" id="SSF56112">
    <property type="entry name" value="Protein kinase-like (PK-like)"/>
    <property type="match status" value="1"/>
</dbReference>
<organism evidence="2 3">
    <name type="scientific">Clathrospora elynae</name>
    <dbReference type="NCBI Taxonomy" id="706981"/>
    <lineage>
        <taxon>Eukaryota</taxon>
        <taxon>Fungi</taxon>
        <taxon>Dikarya</taxon>
        <taxon>Ascomycota</taxon>
        <taxon>Pezizomycotina</taxon>
        <taxon>Dothideomycetes</taxon>
        <taxon>Pleosporomycetidae</taxon>
        <taxon>Pleosporales</taxon>
        <taxon>Diademaceae</taxon>
        <taxon>Clathrospora</taxon>
    </lineage>
</organism>
<sequence length="273" mass="30232">MARTVRVIQLQPSATDERSAPIPLNLPGFSTRLGQIEATQLDENSVILVPDMYIDDPDDSVDARWRGERGSWDCWKTTVIYEQIGKTHPHLVPQIGIYAACPVLAKPSGPPVADFVQQSRAAMYSTPIDAVYSRILASNRPLIYQWALHPISGLSFIHAHDIVFGDLDLRQCWLSSDSHLSLSLVGFVHAGFRRSTDGAWYDGRQTNAAWFHPLEHQSNSTTQTDLFLYGCVVYELITGAWPGDRLVSSTGIEHVVNCVVYCATGTEIYISAG</sequence>
<dbReference type="Proteomes" id="UP000800038">
    <property type="component" value="Unassembled WGS sequence"/>
</dbReference>
<dbReference type="InterPro" id="IPR011009">
    <property type="entry name" value="Kinase-like_dom_sf"/>
</dbReference>
<feature type="domain" description="Serine-threonine/tyrosine-protein kinase catalytic" evidence="1">
    <location>
        <begin position="143"/>
        <end position="246"/>
    </location>
</feature>
<proteinExistence type="predicted"/>
<protein>
    <recommendedName>
        <fullName evidence="1">Serine-threonine/tyrosine-protein kinase catalytic domain-containing protein</fullName>
    </recommendedName>
</protein>
<name>A0A6A5SCP9_9PLEO</name>
<evidence type="ECO:0000313" key="3">
    <source>
        <dbReference type="Proteomes" id="UP000800038"/>
    </source>
</evidence>
<dbReference type="InterPro" id="IPR001245">
    <property type="entry name" value="Ser-Thr/Tyr_kinase_cat_dom"/>
</dbReference>
<dbReference type="OrthoDB" id="1668230at2759"/>
<gene>
    <name evidence="2" type="ORF">EJ02DRAFT_475944</name>
</gene>